<reference evidence="1 2" key="1">
    <citation type="submission" date="2018-10" db="EMBL/GenBank/DDBJ databases">
        <title>Complete genome sequence of Malassezia restricta CBS 7877.</title>
        <authorList>
            <person name="Morand S.C."/>
            <person name="Bertignac M."/>
            <person name="Iltis A."/>
            <person name="Kolder I."/>
            <person name="Pirovano W."/>
            <person name="Jourdain R."/>
            <person name="Clavaud C."/>
        </authorList>
    </citation>
    <scope>NUCLEOTIDE SEQUENCE [LARGE SCALE GENOMIC DNA]</scope>
    <source>
        <strain evidence="1 2">CBS 7877</strain>
    </source>
</reference>
<sequence>MESELSLPRSVHLQTTTAHIKDAPKVSAHIMPFSINYNGSAPVHTYFVLHPAQDSGAHVTADPCKTFNDETCTAAISSFRGRHIHGVRQKLPFGYELGFFRMSREVMKSPSNPSQRSNMTGLLSQRMPKVPKKFSLDDDDDDNFADDDCTGDHYQTLLPSESLFSENVDDEDSEPASIHSLNPVYHAGTSFWIWGPDGPLDQGGDPYMRTWNEWIQVVSPAIHDI</sequence>
<dbReference type="PANTHER" id="PTHR47204">
    <property type="entry name" value="OS02G0168900 PROTEIN"/>
    <property type="match status" value="1"/>
</dbReference>
<dbReference type="PANTHER" id="PTHR47204:SF1">
    <property type="entry name" value="RIBONUCLEASE H2 SUBUNIT C"/>
    <property type="match status" value="1"/>
</dbReference>
<proteinExistence type="predicted"/>
<evidence type="ECO:0000313" key="1">
    <source>
        <dbReference type="EMBL" id="AYO41603.1"/>
    </source>
</evidence>
<protein>
    <submittedName>
        <fullName evidence="1">Ribonuclease H2 non-catalytic subunit</fullName>
    </submittedName>
</protein>
<dbReference type="EMBL" id="CP033148">
    <property type="protein sequence ID" value="AYO41603.1"/>
    <property type="molecule type" value="Genomic_DNA"/>
</dbReference>
<dbReference type="InterPro" id="IPR013924">
    <property type="entry name" value="RNase_H2_suC"/>
</dbReference>
<dbReference type="GO" id="GO:0032299">
    <property type="term" value="C:ribonuclease H2 complex"/>
    <property type="evidence" value="ECO:0007669"/>
    <property type="project" value="InterPro"/>
</dbReference>
<dbReference type="OrthoDB" id="73890at2759"/>
<organism evidence="1 2">
    <name type="scientific">Malassezia restricta (strain ATCC 96810 / NBRC 103918 / CBS 7877)</name>
    <name type="common">Seborrheic dermatitis infection agent</name>
    <dbReference type="NCBI Taxonomy" id="425264"/>
    <lineage>
        <taxon>Eukaryota</taxon>
        <taxon>Fungi</taxon>
        <taxon>Dikarya</taxon>
        <taxon>Basidiomycota</taxon>
        <taxon>Ustilaginomycotina</taxon>
        <taxon>Malasseziomycetes</taxon>
        <taxon>Malasseziales</taxon>
        <taxon>Malasseziaceae</taxon>
        <taxon>Malassezia</taxon>
    </lineage>
</organism>
<evidence type="ECO:0000313" key="2">
    <source>
        <dbReference type="Proteomes" id="UP000269793"/>
    </source>
</evidence>
<keyword evidence="2" id="KW-1185">Reference proteome</keyword>
<name>A0A3G2S0N4_MALR7</name>
<dbReference type="STRING" id="425264.A0A3G2S0N4"/>
<dbReference type="CDD" id="cd09271">
    <property type="entry name" value="RNase_H2-C"/>
    <property type="match status" value="1"/>
</dbReference>
<dbReference type="Pfam" id="PF08615">
    <property type="entry name" value="RNase_H2_suC"/>
    <property type="match status" value="1"/>
</dbReference>
<dbReference type="GO" id="GO:0006401">
    <property type="term" value="P:RNA catabolic process"/>
    <property type="evidence" value="ECO:0007669"/>
    <property type="project" value="InterPro"/>
</dbReference>
<gene>
    <name evidence="1" type="ORF">DNF11_0653</name>
</gene>
<dbReference type="AlphaFoldDB" id="A0A3G2S0N4"/>
<dbReference type="VEuPathDB" id="FungiDB:DNF11_0653"/>
<dbReference type="Proteomes" id="UP000269793">
    <property type="component" value="Chromosome I"/>
</dbReference>
<dbReference type="Gene3D" id="2.40.128.680">
    <property type="match status" value="1"/>
</dbReference>
<accession>A0A3G2S0N4</accession>